<dbReference type="AlphaFoldDB" id="A0AAU7LP88"/>
<organism evidence="1">
    <name type="scientific">Polaromonas hydrogenivorans</name>
    <dbReference type="NCBI Taxonomy" id="335476"/>
    <lineage>
        <taxon>Bacteria</taxon>
        <taxon>Pseudomonadati</taxon>
        <taxon>Pseudomonadota</taxon>
        <taxon>Betaproteobacteria</taxon>
        <taxon>Burkholderiales</taxon>
        <taxon>Comamonadaceae</taxon>
        <taxon>Polaromonas</taxon>
    </lineage>
</organism>
<evidence type="ECO:0008006" key="2">
    <source>
        <dbReference type="Google" id="ProtNLM"/>
    </source>
</evidence>
<accession>A0AAU7LP88</accession>
<protein>
    <recommendedName>
        <fullName evidence="2">Phasin</fullName>
    </recommendedName>
</protein>
<proteinExistence type="predicted"/>
<reference evidence="1" key="1">
    <citation type="submission" date="2024-05" db="EMBL/GenBank/DDBJ databases">
        <authorList>
            <person name="Bunk B."/>
            <person name="Swiderski J."/>
            <person name="Sproer C."/>
            <person name="Thiel V."/>
        </authorList>
    </citation>
    <scope>NUCLEOTIDE SEQUENCE</scope>
    <source>
        <strain evidence="1">DSM 17735</strain>
    </source>
</reference>
<sequence length="153" mass="16146">MFTNTPFESIAKTMKENAEKFNPAASQEAFKPVMEQLKAWGDLAQKQAQGAQAAVAETVESFKSIKEPQAAFEAMKASAENGIAMATQNLKDVTALGVAQFHSSVDAFQKAHPAPEAFATVGKGLKDAASKVEETLESALKNGSAAVKKARAS</sequence>
<dbReference type="EMBL" id="CP157675">
    <property type="protein sequence ID" value="XBP68723.1"/>
    <property type="molecule type" value="Genomic_DNA"/>
</dbReference>
<gene>
    <name evidence="1" type="ORF">ABLV49_12490</name>
</gene>
<dbReference type="RefSeq" id="WP_349276806.1">
    <property type="nucleotide sequence ID" value="NZ_CBCSCU010000044.1"/>
</dbReference>
<evidence type="ECO:0000313" key="1">
    <source>
        <dbReference type="EMBL" id="XBP68723.1"/>
    </source>
</evidence>
<name>A0AAU7LP88_9BURK</name>